<dbReference type="EMBL" id="UINC01024547">
    <property type="protein sequence ID" value="SVA98381.1"/>
    <property type="molecule type" value="Genomic_DNA"/>
</dbReference>
<accession>A0A382AAX2</accession>
<dbReference type="InterPro" id="IPR036291">
    <property type="entry name" value="NAD(P)-bd_dom_sf"/>
</dbReference>
<dbReference type="PANTHER" id="PTHR15020">
    <property type="entry name" value="FLAVIN REDUCTASE-RELATED"/>
    <property type="match status" value="1"/>
</dbReference>
<evidence type="ECO:0000313" key="2">
    <source>
        <dbReference type="EMBL" id="SVA98381.1"/>
    </source>
</evidence>
<reference evidence="2" key="1">
    <citation type="submission" date="2018-05" db="EMBL/GenBank/DDBJ databases">
        <authorList>
            <person name="Lanie J.A."/>
            <person name="Ng W.-L."/>
            <person name="Kazmierczak K.M."/>
            <person name="Andrzejewski T.M."/>
            <person name="Davidsen T.M."/>
            <person name="Wayne K.J."/>
            <person name="Tettelin H."/>
            <person name="Glass J.I."/>
            <person name="Rusch D."/>
            <person name="Podicherti R."/>
            <person name="Tsui H.-C.T."/>
            <person name="Winkler M.E."/>
        </authorList>
    </citation>
    <scope>NUCLEOTIDE SEQUENCE</scope>
</reference>
<dbReference type="CDD" id="cd05243">
    <property type="entry name" value="SDR_a5"/>
    <property type="match status" value="1"/>
</dbReference>
<dbReference type="PANTHER" id="PTHR15020:SF50">
    <property type="entry name" value="UPF0659 PROTEIN YMR090W"/>
    <property type="match status" value="1"/>
</dbReference>
<protein>
    <recommendedName>
        <fullName evidence="1">NAD(P)-binding domain-containing protein</fullName>
    </recommendedName>
</protein>
<proteinExistence type="predicted"/>
<dbReference type="Gene3D" id="3.40.50.720">
    <property type="entry name" value="NAD(P)-binding Rossmann-like Domain"/>
    <property type="match status" value="1"/>
</dbReference>
<evidence type="ECO:0000259" key="1">
    <source>
        <dbReference type="Pfam" id="PF13460"/>
    </source>
</evidence>
<gene>
    <name evidence="2" type="ORF">METZ01_LOCUS151235</name>
</gene>
<dbReference type="Pfam" id="PF13460">
    <property type="entry name" value="NAD_binding_10"/>
    <property type="match status" value="1"/>
</dbReference>
<organism evidence="2">
    <name type="scientific">marine metagenome</name>
    <dbReference type="NCBI Taxonomy" id="408172"/>
    <lineage>
        <taxon>unclassified sequences</taxon>
        <taxon>metagenomes</taxon>
        <taxon>ecological metagenomes</taxon>
    </lineage>
</organism>
<dbReference type="AlphaFoldDB" id="A0A382AAX2"/>
<name>A0A382AAX2_9ZZZZ</name>
<dbReference type="InterPro" id="IPR016040">
    <property type="entry name" value="NAD(P)-bd_dom"/>
</dbReference>
<sequence length="262" mass="28824">MSASKLFVVLFLLPFFLLGGITQQGIAEAESTNRIDTDEVILVAGATGRTGNLVVQQLKSLGYKKILGMTRSKERAISNFGSETEWVEADVRDLESLRKTFKGVDRIISAIGRSREPGNGSEAVEYKGVKNMVDAATENGVKILVLTSSAGITEEDNELNRILDNVLVWKFRGEEYLRESGLNYSIVRSGGLKPEIPGAKYGIYFSQGDDSRAGQISIEDVASVLIEAANNPDAHRKTYETFNYITRYPAAWPSTFAILEKD</sequence>
<feature type="domain" description="NAD(P)-binding" evidence="1">
    <location>
        <begin position="45"/>
        <end position="232"/>
    </location>
</feature>
<dbReference type="SUPFAM" id="SSF51735">
    <property type="entry name" value="NAD(P)-binding Rossmann-fold domains"/>
    <property type="match status" value="1"/>
</dbReference>